<protein>
    <submittedName>
        <fullName evidence="1">Uncharacterized protein</fullName>
    </submittedName>
</protein>
<dbReference type="EMBL" id="JAFEUM010000001">
    <property type="protein sequence ID" value="MBM7035073.1"/>
    <property type="molecule type" value="Genomic_DNA"/>
</dbReference>
<name>A0ABS2HBU6_9VIBR</name>
<reference evidence="1 2" key="1">
    <citation type="submission" date="2021-02" db="EMBL/GenBank/DDBJ databases">
        <authorList>
            <person name="Park J.-S."/>
        </authorList>
    </citation>
    <scope>NUCLEOTIDE SEQUENCE [LARGE SCALE GENOMIC DNA]</scope>
    <source>
        <strain evidence="1 2">188UL20-2</strain>
    </source>
</reference>
<dbReference type="Proteomes" id="UP000809621">
    <property type="component" value="Unassembled WGS sequence"/>
</dbReference>
<dbReference type="RefSeq" id="WP_205156708.1">
    <property type="nucleotide sequence ID" value="NZ_JAFEUM010000001.1"/>
</dbReference>
<evidence type="ECO:0000313" key="2">
    <source>
        <dbReference type="Proteomes" id="UP000809621"/>
    </source>
</evidence>
<evidence type="ECO:0000313" key="1">
    <source>
        <dbReference type="EMBL" id="MBM7035073.1"/>
    </source>
</evidence>
<comment type="caution">
    <text evidence="1">The sequence shown here is derived from an EMBL/GenBank/DDBJ whole genome shotgun (WGS) entry which is preliminary data.</text>
</comment>
<gene>
    <name evidence="1" type="ORF">JQC93_01535</name>
</gene>
<keyword evidence="2" id="KW-1185">Reference proteome</keyword>
<proteinExistence type="predicted"/>
<sequence>MRTHQEIAADAIQLVTPAIERLFERTNRKELHIVIMDPRVKPWESSFEDAILHQASLGSPSEWTIPFDQFARKKAHQAWRSNTSNLNNQTFHTSSLRDDDLLFFGSFTYGDVVVGCSGVEQWYDMLISGWIAVAFEQLCMAEYQTNKTQNPTQTYKGA</sequence>
<organism evidence="1 2">
    <name type="scientific">Vibrio ulleungensis</name>
    <dbReference type="NCBI Taxonomy" id="2807619"/>
    <lineage>
        <taxon>Bacteria</taxon>
        <taxon>Pseudomonadati</taxon>
        <taxon>Pseudomonadota</taxon>
        <taxon>Gammaproteobacteria</taxon>
        <taxon>Vibrionales</taxon>
        <taxon>Vibrionaceae</taxon>
        <taxon>Vibrio</taxon>
    </lineage>
</organism>
<accession>A0ABS2HBU6</accession>